<evidence type="ECO:0000313" key="6">
    <source>
        <dbReference type="EMBL" id="KAB0677552.1"/>
    </source>
</evidence>
<dbReference type="InterPro" id="IPR014710">
    <property type="entry name" value="RmlC-like_jellyroll"/>
</dbReference>
<evidence type="ECO:0000256" key="1">
    <source>
        <dbReference type="ARBA" id="ARBA00023015"/>
    </source>
</evidence>
<dbReference type="SMART" id="SM00342">
    <property type="entry name" value="HTH_ARAC"/>
    <property type="match status" value="1"/>
</dbReference>
<evidence type="ECO:0000259" key="5">
    <source>
        <dbReference type="PROSITE" id="PS01124"/>
    </source>
</evidence>
<sequence length="323" mass="35193">MSRDVLDRLLITLAVRLHISSVCRIQRGWRLAFGPFEAITVHYVLNGSGGVRIDGGAWVPFYAGSVIIVPARRPHAIGEPNTPVGEVRGEERCAVQHEGLVTFTGGDGSSDTLLVCGMIPATYDGALGLLAALQGPLIENLPADRSFDNAFALMRAEIERPTVGTQALTEALMKQCLVLLLRRHLMSDDTSPVTASLRDPRLTRAVLAVVERPANPHTVESLARVAGMSRAAFAERFSQTFRQTPIDFVGKVRLRLAAQLLTTTDLPVGIIATSIGYASRSYFSRAFRAAYGLEPKRYREVGGQEEREPESVRDTLLPETLSS</sequence>
<dbReference type="PANTHER" id="PTHR46796">
    <property type="entry name" value="HTH-TYPE TRANSCRIPTIONAL ACTIVATOR RHAS-RELATED"/>
    <property type="match status" value="1"/>
</dbReference>
<dbReference type="EMBL" id="VZDO01000016">
    <property type="protein sequence ID" value="KAB0677552.1"/>
    <property type="molecule type" value="Genomic_DNA"/>
</dbReference>
<proteinExistence type="predicted"/>
<protein>
    <submittedName>
        <fullName evidence="6">AraC family transcriptional regulator</fullName>
    </submittedName>
</protein>
<organism evidence="6 7">
    <name type="scientific">Plantimonas leprariae</name>
    <dbReference type="NCBI Taxonomy" id="2615207"/>
    <lineage>
        <taxon>Bacteria</taxon>
        <taxon>Pseudomonadati</taxon>
        <taxon>Pseudomonadota</taxon>
        <taxon>Alphaproteobacteria</taxon>
        <taxon>Hyphomicrobiales</taxon>
        <taxon>Aurantimonadaceae</taxon>
        <taxon>Plantimonas</taxon>
    </lineage>
</organism>
<dbReference type="Proteomes" id="UP000432089">
    <property type="component" value="Unassembled WGS sequence"/>
</dbReference>
<dbReference type="InterPro" id="IPR009057">
    <property type="entry name" value="Homeodomain-like_sf"/>
</dbReference>
<gene>
    <name evidence="6" type="ORF">F6X38_17920</name>
</gene>
<dbReference type="AlphaFoldDB" id="A0A7V7PLV5"/>
<evidence type="ECO:0000256" key="4">
    <source>
        <dbReference type="SAM" id="MobiDB-lite"/>
    </source>
</evidence>
<dbReference type="InterPro" id="IPR020449">
    <property type="entry name" value="Tscrpt_reg_AraC-type_HTH"/>
</dbReference>
<evidence type="ECO:0000256" key="3">
    <source>
        <dbReference type="ARBA" id="ARBA00023163"/>
    </source>
</evidence>
<keyword evidence="1" id="KW-0805">Transcription regulation</keyword>
<dbReference type="Pfam" id="PF12833">
    <property type="entry name" value="HTH_18"/>
    <property type="match status" value="1"/>
</dbReference>
<dbReference type="GO" id="GO:0043565">
    <property type="term" value="F:sequence-specific DNA binding"/>
    <property type="evidence" value="ECO:0007669"/>
    <property type="project" value="InterPro"/>
</dbReference>
<dbReference type="SUPFAM" id="SSF51182">
    <property type="entry name" value="RmlC-like cupins"/>
    <property type="match status" value="1"/>
</dbReference>
<dbReference type="Pfam" id="PF12852">
    <property type="entry name" value="Cupin_6"/>
    <property type="match status" value="1"/>
</dbReference>
<dbReference type="PRINTS" id="PR00032">
    <property type="entry name" value="HTHARAC"/>
</dbReference>
<dbReference type="SUPFAM" id="SSF46689">
    <property type="entry name" value="Homeodomain-like"/>
    <property type="match status" value="2"/>
</dbReference>
<dbReference type="InterPro" id="IPR050204">
    <property type="entry name" value="AraC_XylS_family_regulators"/>
</dbReference>
<dbReference type="InterPro" id="IPR018060">
    <property type="entry name" value="HTH_AraC"/>
</dbReference>
<reference evidence="6 7" key="1">
    <citation type="submission" date="2019-09" db="EMBL/GenBank/DDBJ databases">
        <title>YIM 132180 draft genome.</title>
        <authorList>
            <person name="Zhang K."/>
        </authorList>
    </citation>
    <scope>NUCLEOTIDE SEQUENCE [LARGE SCALE GENOMIC DNA]</scope>
    <source>
        <strain evidence="6 7">YIM 132180</strain>
    </source>
</reference>
<dbReference type="PANTHER" id="PTHR46796:SF13">
    <property type="entry name" value="HTH-TYPE TRANSCRIPTIONAL ACTIVATOR RHAS"/>
    <property type="match status" value="1"/>
</dbReference>
<keyword evidence="7" id="KW-1185">Reference proteome</keyword>
<name>A0A7V7PLV5_9HYPH</name>
<dbReference type="PROSITE" id="PS01124">
    <property type="entry name" value="HTH_ARAC_FAMILY_2"/>
    <property type="match status" value="1"/>
</dbReference>
<dbReference type="Gene3D" id="2.60.120.10">
    <property type="entry name" value="Jelly Rolls"/>
    <property type="match status" value="1"/>
</dbReference>
<feature type="compositionally biased region" description="Basic and acidic residues" evidence="4">
    <location>
        <begin position="300"/>
        <end position="313"/>
    </location>
</feature>
<dbReference type="InterPro" id="IPR011051">
    <property type="entry name" value="RmlC_Cupin_sf"/>
</dbReference>
<keyword evidence="3" id="KW-0804">Transcription</keyword>
<keyword evidence="2" id="KW-0238">DNA-binding</keyword>
<dbReference type="InterPro" id="IPR032783">
    <property type="entry name" value="AraC_lig"/>
</dbReference>
<dbReference type="Gene3D" id="1.10.10.60">
    <property type="entry name" value="Homeodomain-like"/>
    <property type="match status" value="2"/>
</dbReference>
<evidence type="ECO:0000313" key="7">
    <source>
        <dbReference type="Proteomes" id="UP000432089"/>
    </source>
</evidence>
<feature type="domain" description="HTH araC/xylS-type" evidence="5">
    <location>
        <begin position="203"/>
        <end position="301"/>
    </location>
</feature>
<accession>A0A7V7PLV5</accession>
<feature type="region of interest" description="Disordered" evidence="4">
    <location>
        <begin position="300"/>
        <end position="323"/>
    </location>
</feature>
<dbReference type="CDD" id="cd02208">
    <property type="entry name" value="cupin_RmlC-like"/>
    <property type="match status" value="1"/>
</dbReference>
<evidence type="ECO:0000256" key="2">
    <source>
        <dbReference type="ARBA" id="ARBA00023125"/>
    </source>
</evidence>
<dbReference type="GO" id="GO:0003700">
    <property type="term" value="F:DNA-binding transcription factor activity"/>
    <property type="evidence" value="ECO:0007669"/>
    <property type="project" value="InterPro"/>
</dbReference>
<dbReference type="RefSeq" id="WP_150972058.1">
    <property type="nucleotide sequence ID" value="NZ_VZDO01000016.1"/>
</dbReference>
<comment type="caution">
    <text evidence="6">The sequence shown here is derived from an EMBL/GenBank/DDBJ whole genome shotgun (WGS) entry which is preliminary data.</text>
</comment>